<evidence type="ECO:0000259" key="2">
    <source>
        <dbReference type="SMART" id="SM00507"/>
    </source>
</evidence>
<reference evidence="3 4" key="1">
    <citation type="journal article" date="2017" name="Front. Microbiol.">
        <title>Phaeobacter piscinae sp. nov., a species of the Roseobacter group and potential aquaculture probiont.</title>
        <authorList>
            <person name="Sonnenschein E.C."/>
            <person name="Phippen C.B.W."/>
            <person name="Nielsen K.F."/>
            <person name="Mateiu R.V."/>
            <person name="Melchiorsen J."/>
            <person name="Gram L."/>
            <person name="Overmann J."/>
            <person name="Freese H.M."/>
        </authorList>
    </citation>
    <scope>NUCLEOTIDE SEQUENCE [LARGE SCALE GENOMIC DNA]</scope>
    <source>
        <strain evidence="3 4">P63</strain>
    </source>
</reference>
<keyword evidence="3" id="KW-0255">Endonuclease</keyword>
<protein>
    <submittedName>
        <fullName evidence="3">HNH endonuclease</fullName>
    </submittedName>
</protein>
<dbReference type="Pfam" id="PF13392">
    <property type="entry name" value="HNH_3"/>
    <property type="match status" value="1"/>
</dbReference>
<accession>A0AAC9Z9J7</accession>
<dbReference type="SUPFAM" id="SSF54060">
    <property type="entry name" value="His-Me finger endonucleases"/>
    <property type="match status" value="1"/>
</dbReference>
<evidence type="ECO:0000313" key="3">
    <source>
        <dbReference type="EMBL" id="ATF06325.1"/>
    </source>
</evidence>
<keyword evidence="3" id="KW-0540">Nuclease</keyword>
<sequence length="117" mass="13422">MVKPYSARMPRGGKRQYGGQPHFGVWNKQDCRFIAVYKGKTFKVHRLVCEAFHGPSPSEKSVVMHLDENPANNRPDNLAWGTQKENLNAPGFKKYRETRDLGATLTHRHDDYRGPNL</sequence>
<dbReference type="AlphaFoldDB" id="A0AAC9Z9J7"/>
<organism evidence="3 4">
    <name type="scientific">Phaeobacter gallaeciensis</name>
    <dbReference type="NCBI Taxonomy" id="60890"/>
    <lineage>
        <taxon>Bacteria</taxon>
        <taxon>Pseudomonadati</taxon>
        <taxon>Pseudomonadota</taxon>
        <taxon>Alphaproteobacteria</taxon>
        <taxon>Rhodobacterales</taxon>
        <taxon>Roseobacteraceae</taxon>
        <taxon>Phaeobacter</taxon>
    </lineage>
</organism>
<proteinExistence type="predicted"/>
<feature type="region of interest" description="Disordered" evidence="1">
    <location>
        <begin position="1"/>
        <end position="21"/>
    </location>
</feature>
<dbReference type="EMBL" id="CP010784">
    <property type="protein sequence ID" value="ATF06325.1"/>
    <property type="molecule type" value="Genomic_DNA"/>
</dbReference>
<dbReference type="InterPro" id="IPR003615">
    <property type="entry name" value="HNH_nuc"/>
</dbReference>
<dbReference type="GO" id="GO:0004519">
    <property type="term" value="F:endonuclease activity"/>
    <property type="evidence" value="ECO:0007669"/>
    <property type="project" value="UniProtKB-KW"/>
</dbReference>
<evidence type="ECO:0000256" key="1">
    <source>
        <dbReference type="SAM" id="MobiDB-lite"/>
    </source>
</evidence>
<dbReference type="Gene3D" id="3.90.75.20">
    <property type="match status" value="1"/>
</dbReference>
<evidence type="ECO:0000313" key="4">
    <source>
        <dbReference type="Proteomes" id="UP000217545"/>
    </source>
</evidence>
<feature type="region of interest" description="Disordered" evidence="1">
    <location>
        <begin position="68"/>
        <end position="117"/>
    </location>
</feature>
<gene>
    <name evidence="3" type="ORF">PhaeoP63_02259</name>
</gene>
<dbReference type="InterPro" id="IPR044925">
    <property type="entry name" value="His-Me_finger_sf"/>
</dbReference>
<keyword evidence="3" id="KW-0378">Hydrolase</keyword>
<feature type="compositionally biased region" description="Basic and acidic residues" evidence="1">
    <location>
        <begin position="107"/>
        <end position="117"/>
    </location>
</feature>
<feature type="domain" description="HNH nuclease" evidence="2">
    <location>
        <begin position="38"/>
        <end position="87"/>
    </location>
</feature>
<dbReference type="SMART" id="SM00507">
    <property type="entry name" value="HNHc"/>
    <property type="match status" value="1"/>
</dbReference>
<name>A0AAC9Z9J7_9RHOB</name>
<dbReference type="Proteomes" id="UP000217545">
    <property type="component" value="Chromosome"/>
</dbReference>